<dbReference type="RefSeq" id="XP_013418468.1">
    <property type="nucleotide sequence ID" value="XM_013563014.2"/>
</dbReference>
<dbReference type="GO" id="GO:0007188">
    <property type="term" value="P:adenylate cyclase-modulating G protein-coupled receptor signaling pathway"/>
    <property type="evidence" value="ECO:0007669"/>
    <property type="project" value="TreeGrafter"/>
</dbReference>
<feature type="domain" description="G-protein coupled receptors family 2 profile 2" evidence="13">
    <location>
        <begin position="148"/>
        <end position="402"/>
    </location>
</feature>
<dbReference type="KEGG" id="lak:106179399"/>
<dbReference type="Pfam" id="PF02793">
    <property type="entry name" value="HRM"/>
    <property type="match status" value="1"/>
</dbReference>
<evidence type="ECO:0000313" key="18">
    <source>
        <dbReference type="RefSeq" id="XP_013418469.1"/>
    </source>
</evidence>
<evidence type="ECO:0000256" key="9">
    <source>
        <dbReference type="ARBA" id="ARBA00023180"/>
    </source>
</evidence>
<dbReference type="RefSeq" id="XP_013418467.1">
    <property type="nucleotide sequence ID" value="XM_013563013.2"/>
</dbReference>
<evidence type="ECO:0000256" key="8">
    <source>
        <dbReference type="ARBA" id="ARBA00023170"/>
    </source>
</evidence>
<name>A0A1S3K882_LINAN</name>
<dbReference type="Gene3D" id="4.10.1240.10">
    <property type="entry name" value="GPCR, family 2, extracellular hormone receptor domain"/>
    <property type="match status" value="1"/>
</dbReference>
<protein>
    <submittedName>
        <fullName evidence="15 16">Corticotropin-releasing factor receptor 2-like</fullName>
    </submittedName>
</protein>
<feature type="transmembrane region" description="Helical" evidence="11">
    <location>
        <begin position="266"/>
        <end position="285"/>
    </location>
</feature>
<dbReference type="RefSeq" id="XP_013418471.1">
    <property type="nucleotide sequence ID" value="XM_013563017.2"/>
</dbReference>
<comment type="subcellular location">
    <subcellularLocation>
        <location evidence="1">Cell membrane</location>
        <topology evidence="1">Multi-pass membrane protein</topology>
    </subcellularLocation>
</comment>
<keyword evidence="9" id="KW-0325">Glycoprotein</keyword>
<organism evidence="14 15">
    <name type="scientific">Lingula anatina</name>
    <name type="common">Brachiopod</name>
    <name type="synonym">Lingula unguis</name>
    <dbReference type="NCBI Taxonomy" id="7574"/>
    <lineage>
        <taxon>Eukaryota</taxon>
        <taxon>Metazoa</taxon>
        <taxon>Spiralia</taxon>
        <taxon>Lophotrochozoa</taxon>
        <taxon>Brachiopoda</taxon>
        <taxon>Linguliformea</taxon>
        <taxon>Lingulata</taxon>
        <taxon>Lingulida</taxon>
        <taxon>Linguloidea</taxon>
        <taxon>Lingulidae</taxon>
        <taxon>Lingula</taxon>
    </lineage>
</organism>
<evidence type="ECO:0000259" key="13">
    <source>
        <dbReference type="PROSITE" id="PS50261"/>
    </source>
</evidence>
<dbReference type="Proteomes" id="UP000085678">
    <property type="component" value="Unplaced"/>
</dbReference>
<dbReference type="RefSeq" id="XP_013418473.1">
    <property type="nucleotide sequence ID" value="XM_013563019.2"/>
</dbReference>
<dbReference type="PROSITE" id="PS50227">
    <property type="entry name" value="G_PROTEIN_RECEP_F2_3"/>
    <property type="match status" value="1"/>
</dbReference>
<dbReference type="Gene3D" id="1.20.1070.10">
    <property type="entry name" value="Rhodopsin 7-helix transmembrane proteins"/>
    <property type="match status" value="1"/>
</dbReference>
<dbReference type="RefSeq" id="XP_013418466.1">
    <property type="nucleotide sequence ID" value="XM_013563012.2"/>
</dbReference>
<evidence type="ECO:0000256" key="5">
    <source>
        <dbReference type="ARBA" id="ARBA00022989"/>
    </source>
</evidence>
<sequence length="490" mass="56562">MVNKMPSDHQNDGPVNVAHNLTLMSNFESWQRRILVDLTPEGRECMISFWNLPTPKYKHCNATWDNYYCWPVTEANKTVYNPCPFVFAHDNDVQRYGHRFCNADGQWAHGNWTNYTACLDQDLINKFYGPTSPTQLVDESELMTAIVLRDIYFYGSIVSLLLLMITWVIFQFFKSLQCSRISVHKNLVVSFIIRYLIVFVMFEPYITSADDLDTKGTYRQVEWLCKLIQALLQYSVMANIFWMFVEGLFLHNRIAISVFSTETPFLLYYFIGWGLPGLFVMVWAICMKFKHPDKCWDNYAGHPLFWIIAAPSIAAIVINLFFLIKIICILVTKLTANNTVETNQVRKALKAILVLFPLLGITYLLYVLPSNDKISKAAYHIVNAILQSSQGIFVSIIYCFLNGEVQAAIKKKWQRYQLQKFGSVRGKRRTSRTSSFFLSQTENSNTQQNKLLSNGGCCENGMTRLQKINSDHKLLNVEPCIKEKEMLEAL</sequence>
<dbReference type="SUPFAM" id="SSF111418">
    <property type="entry name" value="Hormone receptor domain"/>
    <property type="match status" value="1"/>
</dbReference>
<reference evidence="15 16" key="1">
    <citation type="submission" date="2025-04" db="UniProtKB">
        <authorList>
            <consortium name="RefSeq"/>
        </authorList>
    </citation>
    <scope>IDENTIFICATION</scope>
    <source>
        <tissue evidence="15 16">Gonads</tissue>
    </source>
</reference>
<feature type="transmembrane region" description="Helical" evidence="11">
    <location>
        <begin position="185"/>
        <end position="207"/>
    </location>
</feature>
<dbReference type="PROSITE" id="PS00649">
    <property type="entry name" value="G_PROTEIN_RECEP_F2_1"/>
    <property type="match status" value="1"/>
</dbReference>
<feature type="transmembrane region" description="Helical" evidence="11">
    <location>
        <begin position="351"/>
        <end position="369"/>
    </location>
</feature>
<dbReference type="GO" id="GO:0005886">
    <property type="term" value="C:plasma membrane"/>
    <property type="evidence" value="ECO:0007669"/>
    <property type="project" value="UniProtKB-SubCell"/>
</dbReference>
<dbReference type="InterPro" id="IPR036445">
    <property type="entry name" value="GPCR_2_extracell_dom_sf"/>
</dbReference>
<proteinExistence type="inferred from homology"/>
<evidence type="ECO:0000256" key="6">
    <source>
        <dbReference type="ARBA" id="ARBA00023040"/>
    </source>
</evidence>
<evidence type="ECO:0000313" key="20">
    <source>
        <dbReference type="RefSeq" id="XP_013418471.1"/>
    </source>
</evidence>
<keyword evidence="8" id="KW-0675">Receptor</keyword>
<evidence type="ECO:0000256" key="1">
    <source>
        <dbReference type="ARBA" id="ARBA00004651"/>
    </source>
</evidence>
<evidence type="ECO:0000313" key="16">
    <source>
        <dbReference type="RefSeq" id="XP_013418467.1"/>
    </source>
</evidence>
<dbReference type="GO" id="GO:0008528">
    <property type="term" value="F:G protein-coupled peptide receptor activity"/>
    <property type="evidence" value="ECO:0007669"/>
    <property type="project" value="TreeGrafter"/>
</dbReference>
<evidence type="ECO:0000313" key="22">
    <source>
        <dbReference type="RefSeq" id="XP_013418474.1"/>
    </source>
</evidence>
<dbReference type="SMART" id="SM00008">
    <property type="entry name" value="HormR"/>
    <property type="match status" value="1"/>
</dbReference>
<dbReference type="PANTHER" id="PTHR45620:SF40">
    <property type="entry name" value="CORTICOTROPIN-RELEASING FACTOR RECEPTOR 2-LIKE ISOFORM X1"/>
    <property type="match status" value="1"/>
</dbReference>
<keyword evidence="7 11" id="KW-0472">Membrane</keyword>
<comment type="similarity">
    <text evidence="2">Belongs to the G-protein coupled receptor 2 family.</text>
</comment>
<dbReference type="AlphaFoldDB" id="A0A1S3K882"/>
<dbReference type="GO" id="GO:0007166">
    <property type="term" value="P:cell surface receptor signaling pathway"/>
    <property type="evidence" value="ECO:0007669"/>
    <property type="project" value="InterPro"/>
</dbReference>
<evidence type="ECO:0000313" key="17">
    <source>
        <dbReference type="RefSeq" id="XP_013418468.1"/>
    </source>
</evidence>
<dbReference type="OrthoDB" id="5967113at2759"/>
<evidence type="ECO:0000313" key="14">
    <source>
        <dbReference type="Proteomes" id="UP000085678"/>
    </source>
</evidence>
<evidence type="ECO:0000256" key="3">
    <source>
        <dbReference type="ARBA" id="ARBA00022475"/>
    </source>
</evidence>
<dbReference type="STRING" id="7574.A0A1S3K882"/>
<dbReference type="InterPro" id="IPR050332">
    <property type="entry name" value="GPCR_2"/>
</dbReference>
<dbReference type="GeneID" id="106179399"/>
<keyword evidence="10" id="KW-0807">Transducer</keyword>
<evidence type="ECO:0000256" key="10">
    <source>
        <dbReference type="ARBA" id="ARBA00023224"/>
    </source>
</evidence>
<dbReference type="PRINTS" id="PR00249">
    <property type="entry name" value="GPCRSECRETIN"/>
</dbReference>
<keyword evidence="14" id="KW-1185">Reference proteome</keyword>
<keyword evidence="6" id="KW-0297">G-protein coupled receptor</keyword>
<dbReference type="RefSeq" id="XP_013418469.1">
    <property type="nucleotide sequence ID" value="XM_013563015.2"/>
</dbReference>
<keyword evidence="3" id="KW-1003">Cell membrane</keyword>
<dbReference type="CDD" id="cd15041">
    <property type="entry name" value="7tmB1_hormone_R"/>
    <property type="match status" value="1"/>
</dbReference>
<evidence type="ECO:0000256" key="11">
    <source>
        <dbReference type="SAM" id="Phobius"/>
    </source>
</evidence>
<feature type="transmembrane region" description="Helical" evidence="11">
    <location>
        <begin position="151"/>
        <end position="173"/>
    </location>
</feature>
<feature type="transmembrane region" description="Helical" evidence="11">
    <location>
        <begin position="305"/>
        <end position="331"/>
    </location>
</feature>
<dbReference type="InterPro" id="IPR001879">
    <property type="entry name" value="GPCR_2_extracellular_dom"/>
</dbReference>
<dbReference type="PROSITE" id="PS50261">
    <property type="entry name" value="G_PROTEIN_RECEP_F2_4"/>
    <property type="match status" value="1"/>
</dbReference>
<feature type="domain" description="G-protein coupled receptors family 2 profile 1" evidence="12">
    <location>
        <begin position="44"/>
        <end position="122"/>
    </location>
</feature>
<dbReference type="PANTHER" id="PTHR45620">
    <property type="entry name" value="PDF RECEPTOR-LIKE PROTEIN-RELATED"/>
    <property type="match status" value="1"/>
</dbReference>
<evidence type="ECO:0000256" key="7">
    <source>
        <dbReference type="ARBA" id="ARBA00023136"/>
    </source>
</evidence>
<evidence type="ECO:0000313" key="21">
    <source>
        <dbReference type="RefSeq" id="XP_013418473.1"/>
    </source>
</evidence>
<keyword evidence="4 11" id="KW-0812">Transmembrane</keyword>
<feature type="transmembrane region" description="Helical" evidence="11">
    <location>
        <begin position="227"/>
        <end position="245"/>
    </location>
</feature>
<dbReference type="Pfam" id="PF00002">
    <property type="entry name" value="7tm_2"/>
    <property type="match status" value="1"/>
</dbReference>
<dbReference type="OMA" id="EAHRECG"/>
<evidence type="ECO:0000256" key="2">
    <source>
        <dbReference type="ARBA" id="ARBA00005314"/>
    </source>
</evidence>
<dbReference type="InterPro" id="IPR017981">
    <property type="entry name" value="GPCR_2-like_7TM"/>
</dbReference>
<dbReference type="RefSeq" id="XP_013418474.1">
    <property type="nucleotide sequence ID" value="XM_013563020.2"/>
</dbReference>
<accession>A0A1S3K882</accession>
<evidence type="ECO:0000256" key="4">
    <source>
        <dbReference type="ARBA" id="ARBA00022692"/>
    </source>
</evidence>
<keyword evidence="5 11" id="KW-1133">Transmembrane helix</keyword>
<dbReference type="InterPro" id="IPR000832">
    <property type="entry name" value="GPCR_2_secretin-like"/>
</dbReference>
<gene>
    <name evidence="15 16 17 18 19 20 21 22" type="primary">LOC106179399</name>
</gene>
<feature type="transmembrane region" description="Helical" evidence="11">
    <location>
        <begin position="381"/>
        <end position="401"/>
    </location>
</feature>
<dbReference type="InterPro" id="IPR017983">
    <property type="entry name" value="GPCR_2_secretin-like_CS"/>
</dbReference>
<dbReference type="RefSeq" id="XP_013418470.1">
    <property type="nucleotide sequence ID" value="XM_013563016.2"/>
</dbReference>
<evidence type="ECO:0000313" key="19">
    <source>
        <dbReference type="RefSeq" id="XP_013418470.1"/>
    </source>
</evidence>
<evidence type="ECO:0000313" key="15">
    <source>
        <dbReference type="RefSeq" id="XP_013418466.1"/>
    </source>
</evidence>
<evidence type="ECO:0000259" key="12">
    <source>
        <dbReference type="PROSITE" id="PS50227"/>
    </source>
</evidence>